<proteinExistence type="predicted"/>
<dbReference type="Proteomes" id="UP001172386">
    <property type="component" value="Unassembled WGS sequence"/>
</dbReference>
<dbReference type="EMBL" id="JAPDRQ010000190">
    <property type="protein sequence ID" value="KAJ9652611.1"/>
    <property type="molecule type" value="Genomic_DNA"/>
</dbReference>
<sequence>MNAVAMNPAAAGGPVGGGMMMMMNNGSPAVSAGNTTQDSLRLSLNTYIYEYLLRQGHYDIVRTMARDDRFEVKTGPKQSPGRRKDGEMNADGDSMDMDGKDDIPDDIPRPHTWESGPGNGFLFEWYSIFQDLFYAHRTSSQRTNGANLGPAAQYLLQHQHMQRARENQQNQNLGRPGMVNQAMVQRMQQNGIMNADAQRAMAAGKLTPQQMQHMQNRKAQAQMIQQMQGRDQADGEMNGVRPGSPVEGDAGGSPSKRPRIDNGQQQFTNGMMTAGRPVGMPGAAGQDMILQAGFPNPQMNPQFARNGNMPPKGMQPGMANGMMGIGNAGSPMMQVNQFPEGMQMDYRANMQAGQPMQAGGGGPQSGNHALQDYQMQLMLLEQQNKKRLMMARQEQHENNPAMPGVNMPAPGMSPGGSRSGASPNPGDQMKRNPGIGALPGSPSAGDAMQGRSPAAMGFMHGMQGPDFNGAMFMSGKDQPMMGAGGPGMRPPTSADMNVMRQQGGRVAQQFQGGQPMQQQVSQGGQQAMGTPGQRNDMPPPQAPAGGGSAQRNQGASPSNAPPTPSQPNKPNPKKKGAKNEDNKKRPTKKNSTANAPASDDNPPATPTPSTPITPNNPGVMNNGAKGQGGMQPGAQPPPQTIQMNNQQMQHTDLGQNNQYTDFTQDGSFNLDFSTLENADVLENFDFDSFLNTSADETFNFDAGIDVGGEYGMNQTE</sequence>
<name>A0ACC2ZY62_9EURO</name>
<evidence type="ECO:0000313" key="1">
    <source>
        <dbReference type="EMBL" id="KAJ9652611.1"/>
    </source>
</evidence>
<reference evidence="1" key="1">
    <citation type="submission" date="2022-10" db="EMBL/GenBank/DDBJ databases">
        <title>Culturing micro-colonial fungi from biological soil crusts in the Mojave desert and describing Neophaeococcomyces mojavensis, and introducing the new genera and species Taxawa tesnikishii.</title>
        <authorList>
            <person name="Kurbessoian T."/>
            <person name="Stajich J.E."/>
        </authorList>
    </citation>
    <scope>NUCLEOTIDE SEQUENCE</scope>
    <source>
        <strain evidence="1">JES_112</strain>
    </source>
</reference>
<comment type="caution">
    <text evidence="1">The sequence shown here is derived from an EMBL/GenBank/DDBJ whole genome shotgun (WGS) entry which is preliminary data.</text>
</comment>
<evidence type="ECO:0000313" key="2">
    <source>
        <dbReference type="Proteomes" id="UP001172386"/>
    </source>
</evidence>
<protein>
    <submittedName>
        <fullName evidence="1">Uncharacterized protein</fullName>
    </submittedName>
</protein>
<accession>A0ACC2ZY62</accession>
<keyword evidence="2" id="KW-1185">Reference proteome</keyword>
<organism evidence="1 2">
    <name type="scientific">Neophaeococcomyces mojaviensis</name>
    <dbReference type="NCBI Taxonomy" id="3383035"/>
    <lineage>
        <taxon>Eukaryota</taxon>
        <taxon>Fungi</taxon>
        <taxon>Dikarya</taxon>
        <taxon>Ascomycota</taxon>
        <taxon>Pezizomycotina</taxon>
        <taxon>Eurotiomycetes</taxon>
        <taxon>Chaetothyriomycetidae</taxon>
        <taxon>Chaetothyriales</taxon>
        <taxon>Chaetothyriales incertae sedis</taxon>
        <taxon>Neophaeococcomyces</taxon>
    </lineage>
</organism>
<gene>
    <name evidence="1" type="ORF">H2198_008138</name>
</gene>